<comment type="caution">
    <text evidence="5">The sequence shown here is derived from an EMBL/GenBank/DDBJ whole genome shotgun (WGS) entry which is preliminary data.</text>
</comment>
<keyword evidence="6" id="KW-1185">Reference proteome</keyword>
<evidence type="ECO:0000256" key="1">
    <source>
        <dbReference type="ARBA" id="ARBA00022729"/>
    </source>
</evidence>
<dbReference type="Proteomes" id="UP001196565">
    <property type="component" value="Unassembled WGS sequence"/>
</dbReference>
<name>A0ABS7A3B0_9PROT</name>
<evidence type="ECO:0000256" key="2">
    <source>
        <dbReference type="SAM" id="SignalP"/>
    </source>
</evidence>
<dbReference type="RefSeq" id="WP_219761315.1">
    <property type="nucleotide sequence ID" value="NZ_JAHYBZ010000001.1"/>
</dbReference>
<feature type="domain" description="Polysaccharide export protein N-terminal" evidence="3">
    <location>
        <begin position="183"/>
        <end position="230"/>
    </location>
</feature>
<proteinExistence type="predicted"/>
<dbReference type="InterPro" id="IPR003715">
    <property type="entry name" value="Poly_export_N"/>
</dbReference>
<feature type="chain" id="PRO_5045482565" evidence="2">
    <location>
        <begin position="25"/>
        <end position="359"/>
    </location>
</feature>
<dbReference type="Pfam" id="PF02563">
    <property type="entry name" value="Poly_export"/>
    <property type="match status" value="2"/>
</dbReference>
<organism evidence="5 6">
    <name type="scientific">Roseomonas alba</name>
    <dbReference type="NCBI Taxonomy" id="2846776"/>
    <lineage>
        <taxon>Bacteria</taxon>
        <taxon>Pseudomonadati</taxon>
        <taxon>Pseudomonadota</taxon>
        <taxon>Alphaproteobacteria</taxon>
        <taxon>Acetobacterales</taxon>
        <taxon>Roseomonadaceae</taxon>
        <taxon>Roseomonas</taxon>
    </lineage>
</organism>
<gene>
    <name evidence="5" type="ORF">KPL78_02960</name>
</gene>
<keyword evidence="1 2" id="KW-0732">Signal</keyword>
<dbReference type="Gene3D" id="3.30.1950.10">
    <property type="entry name" value="wza like domain"/>
    <property type="match status" value="2"/>
</dbReference>
<reference evidence="5 6" key="1">
    <citation type="submission" date="2021-07" db="EMBL/GenBank/DDBJ databases">
        <authorList>
            <person name="So Y."/>
        </authorList>
    </citation>
    <scope>NUCLEOTIDE SEQUENCE [LARGE SCALE GENOMIC DNA]</scope>
    <source>
        <strain evidence="5 6">HJA6</strain>
    </source>
</reference>
<dbReference type="PANTHER" id="PTHR33619:SF3">
    <property type="entry name" value="POLYSACCHARIDE EXPORT PROTEIN GFCE-RELATED"/>
    <property type="match status" value="1"/>
</dbReference>
<evidence type="ECO:0000259" key="3">
    <source>
        <dbReference type="Pfam" id="PF02563"/>
    </source>
</evidence>
<dbReference type="PROSITE" id="PS51257">
    <property type="entry name" value="PROKAR_LIPOPROTEIN"/>
    <property type="match status" value="1"/>
</dbReference>
<dbReference type="Gene3D" id="3.10.560.10">
    <property type="entry name" value="Outer membrane lipoprotein wza domain like"/>
    <property type="match status" value="1"/>
</dbReference>
<protein>
    <submittedName>
        <fullName evidence="5">Polysaccharide biosynthesis/export family protein</fullName>
    </submittedName>
</protein>
<evidence type="ECO:0000313" key="5">
    <source>
        <dbReference type="EMBL" id="MBW6396787.1"/>
    </source>
</evidence>
<evidence type="ECO:0000313" key="6">
    <source>
        <dbReference type="Proteomes" id="UP001196565"/>
    </source>
</evidence>
<dbReference type="PANTHER" id="PTHR33619">
    <property type="entry name" value="POLYSACCHARIDE EXPORT PROTEIN GFCE-RELATED"/>
    <property type="match status" value="1"/>
</dbReference>
<feature type="signal peptide" evidence="2">
    <location>
        <begin position="1"/>
        <end position="24"/>
    </location>
</feature>
<dbReference type="Pfam" id="PF10531">
    <property type="entry name" value="SLBB"/>
    <property type="match status" value="1"/>
</dbReference>
<dbReference type="EMBL" id="JAHYBZ010000001">
    <property type="protein sequence ID" value="MBW6396787.1"/>
    <property type="molecule type" value="Genomic_DNA"/>
</dbReference>
<dbReference type="InterPro" id="IPR049712">
    <property type="entry name" value="Poly_export"/>
</dbReference>
<feature type="domain" description="Polysaccharide export protein N-terminal" evidence="3">
    <location>
        <begin position="89"/>
        <end position="160"/>
    </location>
</feature>
<sequence length="359" mass="39152">MVRIRFAAASGRRLALAMAALLLAACESPRGFDRAVGEEPVYFDQATPEQRDSAARLVGEGLLRGSGTYRLQPGDRVEVFYHTNNQRLRPYRIGIGDELELDFDFNRDLNRTMVVRPDGMISLPGKGEVRAVGLTPSALSGEVARRFEDVARSPVVTVIVRRFTTPAEDLAEVVRNGADGRARTALVRPDGLIDLPLAANIPAAGMTLNELSAELNARYAREVGGVTVTARLSQIAANQIFVFGEVRQAGAIPAPSPRTLLQLVAAAGGPMPTGAMDQVRVLYFDAVGRPRVRQVNLERVLNDLAVEEDMVVPPNATVWVPPTQVARVGRFVDQVIRQIFLFNGTSISFNYGNTFRFPN</sequence>
<feature type="domain" description="Soluble ligand binding" evidence="4">
    <location>
        <begin position="240"/>
        <end position="288"/>
    </location>
</feature>
<evidence type="ECO:0000259" key="4">
    <source>
        <dbReference type="Pfam" id="PF10531"/>
    </source>
</evidence>
<dbReference type="InterPro" id="IPR019554">
    <property type="entry name" value="Soluble_ligand-bd"/>
</dbReference>
<accession>A0ABS7A3B0</accession>